<accession>A0A2A6BPF9</accession>
<reference evidence="2" key="1">
    <citation type="journal article" date="2008" name="Nat. Genet.">
        <title>The Pristionchus pacificus genome provides a unique perspective on nematode lifestyle and parasitism.</title>
        <authorList>
            <person name="Dieterich C."/>
            <person name="Clifton S.W."/>
            <person name="Schuster L.N."/>
            <person name="Chinwalla A."/>
            <person name="Delehaunty K."/>
            <person name="Dinkelacker I."/>
            <person name="Fulton L."/>
            <person name="Fulton R."/>
            <person name="Godfrey J."/>
            <person name="Minx P."/>
            <person name="Mitreva M."/>
            <person name="Roeseler W."/>
            <person name="Tian H."/>
            <person name="Witte H."/>
            <person name="Yang S.P."/>
            <person name="Wilson R.K."/>
            <person name="Sommer R.J."/>
        </authorList>
    </citation>
    <scope>NUCLEOTIDE SEQUENCE [LARGE SCALE GENOMIC DNA]</scope>
    <source>
        <strain evidence="2">PS312</strain>
    </source>
</reference>
<evidence type="ECO:0000313" key="2">
    <source>
        <dbReference type="Proteomes" id="UP000005239"/>
    </source>
</evidence>
<protein>
    <submittedName>
        <fullName evidence="1">Uncharacterized protein</fullName>
    </submittedName>
</protein>
<proteinExistence type="predicted"/>
<dbReference type="EnsemblMetazoa" id="PPA36728.1">
    <property type="protein sequence ID" value="PPA36728.1"/>
    <property type="gene ID" value="WBGene00275097"/>
</dbReference>
<reference evidence="1" key="2">
    <citation type="submission" date="2022-06" db="UniProtKB">
        <authorList>
            <consortium name="EnsemblMetazoa"/>
        </authorList>
    </citation>
    <scope>IDENTIFICATION</scope>
    <source>
        <strain evidence="1">PS312</strain>
    </source>
</reference>
<evidence type="ECO:0000313" key="1">
    <source>
        <dbReference type="EnsemblMetazoa" id="PPA36728.1"/>
    </source>
</evidence>
<keyword evidence="2" id="KW-1185">Reference proteome</keyword>
<gene>
    <name evidence="1" type="primary">WBGene00275097</name>
</gene>
<name>A0A2A6BPF9_PRIPA</name>
<dbReference type="AlphaFoldDB" id="A0A2A6BPF9"/>
<sequence length="124" mass="14230">MSPHSAQSLMMPNCERDAKLIEQSLHLLFAIKLLIESINKETETSFADLPDDIVRNIISLSGDPYSLRLISPKWNYLVLEYTTSRILVIDRLEVRVGADDELSIKIRLPMKWHGYFNSRAIVTV</sequence>
<organism evidence="1 2">
    <name type="scientific">Pristionchus pacificus</name>
    <name type="common">Parasitic nematode worm</name>
    <dbReference type="NCBI Taxonomy" id="54126"/>
    <lineage>
        <taxon>Eukaryota</taxon>
        <taxon>Metazoa</taxon>
        <taxon>Ecdysozoa</taxon>
        <taxon>Nematoda</taxon>
        <taxon>Chromadorea</taxon>
        <taxon>Rhabditida</taxon>
        <taxon>Rhabditina</taxon>
        <taxon>Diplogasteromorpha</taxon>
        <taxon>Diplogasteroidea</taxon>
        <taxon>Neodiplogasteridae</taxon>
        <taxon>Pristionchus</taxon>
    </lineage>
</organism>
<accession>A0A8R1UR82</accession>
<dbReference type="Proteomes" id="UP000005239">
    <property type="component" value="Unassembled WGS sequence"/>
</dbReference>